<accession>A0A1W6ZLU1</accession>
<dbReference type="AlphaFoldDB" id="A0A1W6ZLU1"/>
<gene>
    <name evidence="1" type="ORF">CAK95_03935</name>
</gene>
<dbReference type="GO" id="GO:0016787">
    <property type="term" value="F:hydrolase activity"/>
    <property type="evidence" value="ECO:0007669"/>
    <property type="project" value="InterPro"/>
</dbReference>
<dbReference type="PROSITE" id="PS51318">
    <property type="entry name" value="TAT"/>
    <property type="match status" value="1"/>
</dbReference>
<dbReference type="RefSeq" id="WP_086086753.1">
    <property type="nucleotide sequence ID" value="NZ_CP021112.1"/>
</dbReference>
<protein>
    <submittedName>
        <fullName evidence="1">Uncharacterized protein</fullName>
    </submittedName>
</protein>
<organism evidence="1 2">
    <name type="scientific">Pseudorhodoplanes sinuspersici</name>
    <dbReference type="NCBI Taxonomy" id="1235591"/>
    <lineage>
        <taxon>Bacteria</taxon>
        <taxon>Pseudomonadati</taxon>
        <taxon>Pseudomonadota</taxon>
        <taxon>Alphaproteobacteria</taxon>
        <taxon>Hyphomicrobiales</taxon>
        <taxon>Pseudorhodoplanes</taxon>
    </lineage>
</organism>
<dbReference type="PANTHER" id="PTHR21240:SF28">
    <property type="entry name" value="ISO-OROTATE DECARBOXYLASE (EUROFUNG)"/>
    <property type="match status" value="1"/>
</dbReference>
<evidence type="ECO:0000313" key="2">
    <source>
        <dbReference type="Proteomes" id="UP000194137"/>
    </source>
</evidence>
<dbReference type="KEGG" id="psin:CAK95_03935"/>
<dbReference type="InterPro" id="IPR006311">
    <property type="entry name" value="TAT_signal"/>
</dbReference>
<sequence>MPISPSRFRLFASCACGQSHLQMPKATGLSRRQLLAGGAALAIGAATAGTASRVFAQDKPHRIDVHHHISPPTWLDAMKRIKKANPPMANWSVQKTLDDMDKGGVATAITSPTTPQLQGLDAAEAARLARESNEYAKKLETEHPGRFGTFAMLPLPHVDESLKEIEYAFDTLKVDGIGCMTSYGDKWLGYAEFEPVWAELNRRKATVYTHPTGANCCVNLVRNTDDAFIEFGTDTTRAVFTIIFSGFAEKYPDINWIWSHGGGSTTAFYERFTVQALMRPPYAGKFTRDQVEKQIRRFYYDTAAVPNEVTLSALQKMVPVSQIVYGTDYPYRTAADHTKGVSAFFRGDDLKAVDRENALRLIPRLQKA</sequence>
<proteinExistence type="predicted"/>
<dbReference type="STRING" id="1235591.CAK95_03935"/>
<dbReference type="GO" id="GO:0016831">
    <property type="term" value="F:carboxy-lyase activity"/>
    <property type="evidence" value="ECO:0007669"/>
    <property type="project" value="InterPro"/>
</dbReference>
<dbReference type="Gene3D" id="3.20.20.140">
    <property type="entry name" value="Metal-dependent hydrolases"/>
    <property type="match status" value="1"/>
</dbReference>
<dbReference type="EMBL" id="CP021112">
    <property type="protein sequence ID" value="ARP98331.1"/>
    <property type="molecule type" value="Genomic_DNA"/>
</dbReference>
<keyword evidence="2" id="KW-1185">Reference proteome</keyword>
<dbReference type="SUPFAM" id="SSF51556">
    <property type="entry name" value="Metallo-dependent hydrolases"/>
    <property type="match status" value="1"/>
</dbReference>
<dbReference type="PANTHER" id="PTHR21240">
    <property type="entry name" value="2-AMINO-3-CARBOXYLMUCONATE-6-SEMIALDEHYDE DECARBOXYLASE"/>
    <property type="match status" value="1"/>
</dbReference>
<reference evidence="1 2" key="1">
    <citation type="submission" date="2017-05" db="EMBL/GenBank/DDBJ databases">
        <title>Full genome sequence of Pseudorhodoplanes sinuspersici.</title>
        <authorList>
            <person name="Dastgheib S.M.M."/>
            <person name="Shavandi M."/>
            <person name="Tirandaz H."/>
        </authorList>
    </citation>
    <scope>NUCLEOTIDE SEQUENCE [LARGE SCALE GENOMIC DNA]</scope>
    <source>
        <strain evidence="1 2">RIPI110</strain>
    </source>
</reference>
<dbReference type="InterPro" id="IPR032466">
    <property type="entry name" value="Metal_Hydrolase"/>
</dbReference>
<dbReference type="OrthoDB" id="9799024at2"/>
<evidence type="ECO:0000313" key="1">
    <source>
        <dbReference type="EMBL" id="ARP98331.1"/>
    </source>
</evidence>
<dbReference type="GO" id="GO:0005737">
    <property type="term" value="C:cytoplasm"/>
    <property type="evidence" value="ECO:0007669"/>
    <property type="project" value="TreeGrafter"/>
</dbReference>
<dbReference type="Pfam" id="PF04909">
    <property type="entry name" value="Amidohydro_2"/>
    <property type="match status" value="1"/>
</dbReference>
<dbReference type="Proteomes" id="UP000194137">
    <property type="component" value="Chromosome"/>
</dbReference>
<dbReference type="InterPro" id="IPR032465">
    <property type="entry name" value="ACMSD"/>
</dbReference>
<dbReference type="InterPro" id="IPR006680">
    <property type="entry name" value="Amidohydro-rel"/>
</dbReference>
<dbReference type="GO" id="GO:0019748">
    <property type="term" value="P:secondary metabolic process"/>
    <property type="evidence" value="ECO:0007669"/>
    <property type="project" value="TreeGrafter"/>
</dbReference>
<name>A0A1W6ZLU1_9HYPH</name>